<dbReference type="InterPro" id="IPR036318">
    <property type="entry name" value="FAD-bd_PCMH-like_sf"/>
</dbReference>
<comment type="cofactor">
    <cofactor evidence="1">
        <name>FAD</name>
        <dbReference type="ChEBI" id="CHEBI:57692"/>
    </cofactor>
</comment>
<dbReference type="PANTHER" id="PTHR42973">
    <property type="entry name" value="BINDING OXIDOREDUCTASE, PUTATIVE (AFU_ORTHOLOGUE AFUA_1G17690)-RELATED"/>
    <property type="match status" value="1"/>
</dbReference>
<reference evidence="7 8" key="1">
    <citation type="submission" date="2024-02" db="EMBL/GenBank/DDBJ databases">
        <title>De novo assembly and annotation of 12 fungi associated with fruit tree decline syndrome in Ontario, Canada.</title>
        <authorList>
            <person name="Sulman M."/>
            <person name="Ellouze W."/>
            <person name="Ilyukhin E."/>
        </authorList>
    </citation>
    <scope>NUCLEOTIDE SEQUENCE [LARGE SCALE GENOMIC DNA]</scope>
    <source>
        <strain evidence="7 8">M11/M66-122</strain>
    </source>
</reference>
<dbReference type="GO" id="GO:0016491">
    <property type="term" value="F:oxidoreductase activity"/>
    <property type="evidence" value="ECO:0007669"/>
    <property type="project" value="UniProtKB-KW"/>
</dbReference>
<accession>A0AAN9URA3</accession>
<dbReference type="Pfam" id="PF01565">
    <property type="entry name" value="FAD_binding_4"/>
    <property type="match status" value="1"/>
</dbReference>
<dbReference type="PANTHER" id="PTHR42973:SF39">
    <property type="entry name" value="FAD-BINDING PCMH-TYPE DOMAIN-CONTAINING PROTEIN"/>
    <property type="match status" value="1"/>
</dbReference>
<comment type="caution">
    <text evidence="7">The sequence shown here is derived from an EMBL/GenBank/DDBJ whole genome shotgun (WGS) entry which is preliminary data.</text>
</comment>
<dbReference type="GO" id="GO:0071949">
    <property type="term" value="F:FAD binding"/>
    <property type="evidence" value="ECO:0007669"/>
    <property type="project" value="InterPro"/>
</dbReference>
<evidence type="ECO:0000259" key="6">
    <source>
        <dbReference type="PROSITE" id="PS51387"/>
    </source>
</evidence>
<dbReference type="PROSITE" id="PS51387">
    <property type="entry name" value="FAD_PCMH"/>
    <property type="match status" value="1"/>
</dbReference>
<keyword evidence="3" id="KW-0285">Flavoprotein</keyword>
<sequence>MVNKIQVQVVIWTSAAAALLAAVWIASPQWLLNAATSTLRQQPPPHCRCFPGDACWPSPAEWAAFNSTLGGRLIATVPLASPCHDDDFGGASSYDADRCAAIQSAWANPELHDGTAHSAMRYLFGNASCDPFAPREAPCALDAYVPYAVNASDASHYAATLAFARRHDIRLVIRNTGHDYNGKSTGAGALALWTRNLKDRVVFDYPPDRPGSGSGLDFEGGAGTEDGAAYVYTGKTMKVGAGVQAGEAQAAANALGYVVVEGDCPTVGYAGGYTQGGGTSPLASKFGLAADQVLEWEVVTADGELLTATPSQNSDLYWALTGGGGGTYGVVLSMTVKMHKNMPTAGAVLLFASDDYDAFWSVAKAFLTNLPAVLDAGATAIWVVLPGQFRMSQCYFPDGTAQELERLYQPTLEALKQSGIHYGKHLHRTAGWRS</sequence>
<dbReference type="InterPro" id="IPR016166">
    <property type="entry name" value="FAD-bd_PCMH"/>
</dbReference>
<dbReference type="Proteomes" id="UP001320420">
    <property type="component" value="Unassembled WGS sequence"/>
</dbReference>
<dbReference type="EMBL" id="JAKJXP020000058">
    <property type="protein sequence ID" value="KAK7750865.1"/>
    <property type="molecule type" value="Genomic_DNA"/>
</dbReference>
<evidence type="ECO:0000256" key="2">
    <source>
        <dbReference type="ARBA" id="ARBA00005466"/>
    </source>
</evidence>
<dbReference type="SUPFAM" id="SSF56176">
    <property type="entry name" value="FAD-binding/transporter-associated domain-like"/>
    <property type="match status" value="1"/>
</dbReference>
<dbReference type="InterPro" id="IPR006094">
    <property type="entry name" value="Oxid_FAD_bind_N"/>
</dbReference>
<keyword evidence="8" id="KW-1185">Reference proteome</keyword>
<keyword evidence="4" id="KW-0274">FAD</keyword>
<dbReference type="InterPro" id="IPR050416">
    <property type="entry name" value="FAD-linked_Oxidoreductase"/>
</dbReference>
<evidence type="ECO:0000313" key="8">
    <source>
        <dbReference type="Proteomes" id="UP001320420"/>
    </source>
</evidence>
<dbReference type="InterPro" id="IPR016169">
    <property type="entry name" value="FAD-bd_PCMH_sub2"/>
</dbReference>
<evidence type="ECO:0000256" key="5">
    <source>
        <dbReference type="ARBA" id="ARBA00023002"/>
    </source>
</evidence>
<dbReference type="Gene3D" id="3.30.465.10">
    <property type="match status" value="1"/>
</dbReference>
<gene>
    <name evidence="7" type="ORF">SLS62_007264</name>
</gene>
<organism evidence="7 8">
    <name type="scientific">Diatrype stigma</name>
    <dbReference type="NCBI Taxonomy" id="117547"/>
    <lineage>
        <taxon>Eukaryota</taxon>
        <taxon>Fungi</taxon>
        <taxon>Dikarya</taxon>
        <taxon>Ascomycota</taxon>
        <taxon>Pezizomycotina</taxon>
        <taxon>Sordariomycetes</taxon>
        <taxon>Xylariomycetidae</taxon>
        <taxon>Xylariales</taxon>
        <taxon>Diatrypaceae</taxon>
        <taxon>Diatrype</taxon>
    </lineage>
</organism>
<dbReference type="AlphaFoldDB" id="A0AAN9URA3"/>
<evidence type="ECO:0000256" key="4">
    <source>
        <dbReference type="ARBA" id="ARBA00022827"/>
    </source>
</evidence>
<proteinExistence type="inferred from homology"/>
<evidence type="ECO:0000313" key="7">
    <source>
        <dbReference type="EMBL" id="KAK7750865.1"/>
    </source>
</evidence>
<name>A0AAN9URA3_9PEZI</name>
<evidence type="ECO:0000256" key="1">
    <source>
        <dbReference type="ARBA" id="ARBA00001974"/>
    </source>
</evidence>
<evidence type="ECO:0000256" key="3">
    <source>
        <dbReference type="ARBA" id="ARBA00022630"/>
    </source>
</evidence>
<keyword evidence="5" id="KW-0560">Oxidoreductase</keyword>
<feature type="domain" description="FAD-binding PCMH-type" evidence="6">
    <location>
        <begin position="141"/>
        <end position="341"/>
    </location>
</feature>
<comment type="similarity">
    <text evidence="2">Belongs to the oxygen-dependent FAD-linked oxidoreductase family.</text>
</comment>
<protein>
    <recommendedName>
        <fullName evidence="6">FAD-binding PCMH-type domain-containing protein</fullName>
    </recommendedName>
</protein>